<keyword evidence="2" id="KW-1185">Reference proteome</keyword>
<dbReference type="RefSeq" id="WP_348710336.1">
    <property type="nucleotide sequence ID" value="NZ_CAXIXW010000011.1"/>
</dbReference>
<name>A0ABP1EFQ1_9FLAO</name>
<dbReference type="EMBL" id="CAXIXY010000003">
    <property type="protein sequence ID" value="CAL2078355.1"/>
    <property type="molecule type" value="Genomic_DNA"/>
</dbReference>
<evidence type="ECO:0000313" key="1">
    <source>
        <dbReference type="EMBL" id="CAL2078355.1"/>
    </source>
</evidence>
<comment type="caution">
    <text evidence="1">The sequence shown here is derived from an EMBL/GenBank/DDBJ whole genome shotgun (WGS) entry which is preliminary data.</text>
</comment>
<evidence type="ECO:0000313" key="2">
    <source>
        <dbReference type="Proteomes" id="UP001497416"/>
    </source>
</evidence>
<gene>
    <name evidence="1" type="ORF">T190607A01A_10682</name>
</gene>
<dbReference type="Proteomes" id="UP001497416">
    <property type="component" value="Unassembled WGS sequence"/>
</dbReference>
<proteinExistence type="predicted"/>
<protein>
    <recommendedName>
        <fullName evidence="3">Bacteriocin</fullName>
    </recommendedName>
</protein>
<organism evidence="1 2">
    <name type="scientific">Tenacibaculum platacis</name>
    <dbReference type="NCBI Taxonomy" id="3137852"/>
    <lineage>
        <taxon>Bacteria</taxon>
        <taxon>Pseudomonadati</taxon>
        <taxon>Bacteroidota</taxon>
        <taxon>Flavobacteriia</taxon>
        <taxon>Flavobacteriales</taxon>
        <taxon>Flavobacteriaceae</taxon>
        <taxon>Tenacibaculum</taxon>
    </lineage>
</organism>
<reference evidence="1 2" key="1">
    <citation type="submission" date="2024-05" db="EMBL/GenBank/DDBJ databases">
        <authorList>
            <person name="Duchaud E."/>
        </authorList>
    </citation>
    <scope>NUCLEOTIDE SEQUENCE [LARGE SCALE GENOMIC DNA]</scope>
    <source>
        <strain evidence="1">Ena-SAMPLE-TAB-13-05-2024-13:56:06:370-140302</strain>
    </source>
</reference>
<sequence>MKKSILNLGKALSKDSQRGINGGFGLNYQCPNGGRALVGCINGTLVGFCAGGVTVDFGPCL</sequence>
<evidence type="ECO:0008006" key="3">
    <source>
        <dbReference type="Google" id="ProtNLM"/>
    </source>
</evidence>
<accession>A0ABP1EFQ1</accession>